<feature type="compositionally biased region" description="Basic and acidic residues" evidence="1">
    <location>
        <begin position="19"/>
        <end position="28"/>
    </location>
</feature>
<sequence>MALSERESHTLAEAPSHGGPDRGDRDARGWGTAAAGFSGARLC</sequence>
<gene>
    <name evidence="2" type="ORF">QR46_4898</name>
</gene>
<comment type="caution">
    <text evidence="2">The sequence shown here is derived from an EMBL/GenBank/DDBJ whole genome shotgun (WGS) entry which is preliminary data.</text>
</comment>
<dbReference type="Proteomes" id="UP000070089">
    <property type="component" value="Unassembled WGS sequence"/>
</dbReference>
<evidence type="ECO:0000313" key="2">
    <source>
        <dbReference type="EMBL" id="KWX11147.1"/>
    </source>
</evidence>
<dbReference type="VEuPathDB" id="GiardiaDB:QR46_4898"/>
<feature type="region of interest" description="Disordered" evidence="1">
    <location>
        <begin position="1"/>
        <end position="43"/>
    </location>
</feature>
<evidence type="ECO:0000256" key="1">
    <source>
        <dbReference type="SAM" id="MobiDB-lite"/>
    </source>
</evidence>
<protein>
    <submittedName>
        <fullName evidence="2">Uncharacterized protein</fullName>
    </submittedName>
</protein>
<reference evidence="2 3" key="1">
    <citation type="journal article" date="2015" name="Mol. Biochem. Parasitol.">
        <title>Identification of polymorphic genes for use in assemblage B genotyping assays through comparative genomics of multiple assemblage B Giardia duodenalis isolates.</title>
        <authorList>
            <person name="Wielinga C."/>
            <person name="Thompson R.C."/>
            <person name="Monis P."/>
            <person name="Ryan U."/>
        </authorList>
    </citation>
    <scope>NUCLEOTIDE SEQUENCE [LARGE SCALE GENOMIC DNA]</scope>
    <source>
        <strain evidence="2 3">BAH15c1</strain>
    </source>
</reference>
<feature type="compositionally biased region" description="Basic and acidic residues" evidence="1">
    <location>
        <begin position="1"/>
        <end position="10"/>
    </location>
</feature>
<proteinExistence type="predicted"/>
<evidence type="ECO:0000313" key="3">
    <source>
        <dbReference type="Proteomes" id="UP000070089"/>
    </source>
</evidence>
<dbReference type="AlphaFoldDB" id="A0A132NM53"/>
<dbReference type="EMBL" id="JXTI01000291">
    <property type="protein sequence ID" value="KWX11147.1"/>
    <property type="molecule type" value="Genomic_DNA"/>
</dbReference>
<name>A0A132NM53_GIAIN</name>
<organism evidence="2 3">
    <name type="scientific">Giardia duodenalis assemblage B</name>
    <dbReference type="NCBI Taxonomy" id="1394984"/>
    <lineage>
        <taxon>Eukaryota</taxon>
        <taxon>Metamonada</taxon>
        <taxon>Diplomonadida</taxon>
        <taxon>Hexamitidae</taxon>
        <taxon>Giardiinae</taxon>
        <taxon>Giardia</taxon>
    </lineage>
</organism>
<accession>A0A132NM53</accession>